<dbReference type="Proteomes" id="UP000054481">
    <property type="component" value="Unassembled WGS sequence"/>
</dbReference>
<protein>
    <submittedName>
        <fullName evidence="2">Uncharacterized protein</fullName>
    </submittedName>
</protein>
<dbReference type="OrthoDB" id="5403157at2759"/>
<organism evidence="2 3">
    <name type="scientific">Hirsutella minnesotensis 3608</name>
    <dbReference type="NCBI Taxonomy" id="1043627"/>
    <lineage>
        <taxon>Eukaryota</taxon>
        <taxon>Fungi</taxon>
        <taxon>Dikarya</taxon>
        <taxon>Ascomycota</taxon>
        <taxon>Pezizomycotina</taxon>
        <taxon>Sordariomycetes</taxon>
        <taxon>Hypocreomycetidae</taxon>
        <taxon>Hypocreales</taxon>
        <taxon>Ophiocordycipitaceae</taxon>
        <taxon>Hirsutella</taxon>
    </lineage>
</organism>
<reference evidence="2 3" key="1">
    <citation type="journal article" date="2014" name="Genome Biol. Evol.">
        <title>Comparative genomics and transcriptomics analyses reveal divergent lifestyle features of nematode endoparasitic fungus Hirsutella minnesotensis.</title>
        <authorList>
            <person name="Lai Y."/>
            <person name="Liu K."/>
            <person name="Zhang X."/>
            <person name="Zhang X."/>
            <person name="Li K."/>
            <person name="Wang N."/>
            <person name="Shu C."/>
            <person name="Wu Y."/>
            <person name="Wang C."/>
            <person name="Bushley K.E."/>
            <person name="Xiang M."/>
            <person name="Liu X."/>
        </authorList>
    </citation>
    <scope>NUCLEOTIDE SEQUENCE [LARGE SCALE GENOMIC DNA]</scope>
    <source>
        <strain evidence="2 3">3608</strain>
    </source>
</reference>
<gene>
    <name evidence="2" type="ORF">HIM_10756</name>
</gene>
<dbReference type="EMBL" id="KQ030672">
    <property type="protein sequence ID" value="KJZ69856.1"/>
    <property type="molecule type" value="Genomic_DNA"/>
</dbReference>
<evidence type="ECO:0000256" key="1">
    <source>
        <dbReference type="SAM" id="MobiDB-lite"/>
    </source>
</evidence>
<sequence>MHGDSSTVLQGNCKDTHAATLAASIAQTNMPVTSYLAPGFHETPLPVGKDYPPNYEQQQHKKTKTHARPSVSSLHFPKHYSQPPDGEVAEPVTQRKMKQYQRDMIVQAAMTLESSATAVPKSLAGVSLSGISLKTVWLAGPLAHKPPSPTLRPLGSPGPVTPMDLESVSGGYPEHGGKARGWLFKEDSISSNVESVSRSI</sequence>
<name>A0A0F7ZFW6_9HYPO</name>
<dbReference type="AlphaFoldDB" id="A0A0F7ZFW6"/>
<evidence type="ECO:0000313" key="3">
    <source>
        <dbReference type="Proteomes" id="UP000054481"/>
    </source>
</evidence>
<proteinExistence type="predicted"/>
<evidence type="ECO:0000313" key="2">
    <source>
        <dbReference type="EMBL" id="KJZ69856.1"/>
    </source>
</evidence>
<keyword evidence="3" id="KW-1185">Reference proteome</keyword>
<feature type="region of interest" description="Disordered" evidence="1">
    <location>
        <begin position="46"/>
        <end position="89"/>
    </location>
</feature>
<accession>A0A0F7ZFW6</accession>